<evidence type="ECO:0000256" key="2">
    <source>
        <dbReference type="SAM" id="MobiDB-lite"/>
    </source>
</evidence>
<sequence length="654" mass="73842">MFSGTDFQVNNSIFYNVNGDINLQTHHHRHLEIQHLHAPAPLRLNGGAGSQQHLAIEDRHAGLWPDVDSGGAQPASGPTRNIRHHTGTATRMQAPYDGSLRPRHAVISSNEGPSSFGAVMAPGGWPGSHSTPELVYPPPSDHFHSPPHPQYFYPHDTDNSQSGRESNYPHPDYEAAQNIPVSSNERGYSTPYLNSPNPPPFFQGGTYITAQNVHQGYTGMHILHRSVTLEALYDSADSFPQPRCHPETRTEMLAELYNWLTGNNTAQSIWWLYGPAGAGKSAIMQTLCRQLKDTGRLGGTFFFKRGHPTRGNAKALFTTLAYQLAENNDHLKPMISQTVEHYSSIVGREMEVQLHHLIVEPCRLLTNSLPSVLLIDGLDECQDESVQCEILRLIGNAVHQNPGGLRFLIASRPEAAISETVKDPVFDGLLTHLNVEQSFHDVRTYLQDEFARIHREHHHTMHTVPTPWPSPDNLDSLVKKSSGYFVYASTVIKFVDDKSFRPTERLNAVQNLQCDPNSDTPFTVLDQLYIHILSSVPLQFRSRLLDILQCVTMGFRFTLDRIDRLFEWHPGDSQLILRRLPSLLKIPSYKWRHIFALHASLLDFLQDEGRSAMFHLNLERRMIPIRAVFKAFSYENGQHKSIRMTLRMSTDALI</sequence>
<feature type="region of interest" description="Disordered" evidence="2">
    <location>
        <begin position="130"/>
        <end position="175"/>
    </location>
</feature>
<feature type="domain" description="Nephrocystin 3-like N-terminal" evidence="3">
    <location>
        <begin position="256"/>
        <end position="412"/>
    </location>
</feature>
<dbReference type="InterPro" id="IPR056884">
    <property type="entry name" value="NPHP3-like_N"/>
</dbReference>
<protein>
    <recommendedName>
        <fullName evidence="3">Nephrocystin 3-like N-terminal domain-containing protein</fullName>
    </recommendedName>
</protein>
<proteinExistence type="predicted"/>
<dbReference type="InterPro" id="IPR027417">
    <property type="entry name" value="P-loop_NTPase"/>
</dbReference>
<evidence type="ECO:0000313" key="4">
    <source>
        <dbReference type="EMBL" id="KAJ7725396.1"/>
    </source>
</evidence>
<evidence type="ECO:0000313" key="5">
    <source>
        <dbReference type="Proteomes" id="UP001215598"/>
    </source>
</evidence>
<dbReference type="PANTHER" id="PTHR10039:SF14">
    <property type="entry name" value="NACHT DOMAIN-CONTAINING PROTEIN"/>
    <property type="match status" value="1"/>
</dbReference>
<dbReference type="AlphaFoldDB" id="A0AAD7MPL9"/>
<keyword evidence="5" id="KW-1185">Reference proteome</keyword>
<dbReference type="EMBL" id="JARKIB010000195">
    <property type="protein sequence ID" value="KAJ7725396.1"/>
    <property type="molecule type" value="Genomic_DNA"/>
</dbReference>
<dbReference type="Pfam" id="PF24883">
    <property type="entry name" value="NPHP3_N"/>
    <property type="match status" value="1"/>
</dbReference>
<evidence type="ECO:0000259" key="3">
    <source>
        <dbReference type="Pfam" id="PF24883"/>
    </source>
</evidence>
<comment type="caution">
    <text evidence="4">The sequence shown here is derived from an EMBL/GenBank/DDBJ whole genome shotgun (WGS) entry which is preliminary data.</text>
</comment>
<dbReference type="Proteomes" id="UP001215598">
    <property type="component" value="Unassembled WGS sequence"/>
</dbReference>
<keyword evidence="1" id="KW-0677">Repeat</keyword>
<accession>A0AAD7MPL9</accession>
<dbReference type="Gene3D" id="3.40.50.300">
    <property type="entry name" value="P-loop containing nucleotide triphosphate hydrolases"/>
    <property type="match status" value="1"/>
</dbReference>
<organism evidence="4 5">
    <name type="scientific">Mycena metata</name>
    <dbReference type="NCBI Taxonomy" id="1033252"/>
    <lineage>
        <taxon>Eukaryota</taxon>
        <taxon>Fungi</taxon>
        <taxon>Dikarya</taxon>
        <taxon>Basidiomycota</taxon>
        <taxon>Agaricomycotina</taxon>
        <taxon>Agaricomycetes</taxon>
        <taxon>Agaricomycetidae</taxon>
        <taxon>Agaricales</taxon>
        <taxon>Marasmiineae</taxon>
        <taxon>Mycenaceae</taxon>
        <taxon>Mycena</taxon>
    </lineage>
</organism>
<gene>
    <name evidence="4" type="ORF">B0H16DRAFT_283506</name>
</gene>
<evidence type="ECO:0000256" key="1">
    <source>
        <dbReference type="ARBA" id="ARBA00022737"/>
    </source>
</evidence>
<dbReference type="PANTHER" id="PTHR10039">
    <property type="entry name" value="AMELOGENIN"/>
    <property type="match status" value="1"/>
</dbReference>
<dbReference type="SUPFAM" id="SSF52540">
    <property type="entry name" value="P-loop containing nucleoside triphosphate hydrolases"/>
    <property type="match status" value="1"/>
</dbReference>
<reference evidence="4" key="1">
    <citation type="submission" date="2023-03" db="EMBL/GenBank/DDBJ databases">
        <title>Massive genome expansion in bonnet fungi (Mycena s.s.) driven by repeated elements and novel gene families across ecological guilds.</title>
        <authorList>
            <consortium name="Lawrence Berkeley National Laboratory"/>
            <person name="Harder C.B."/>
            <person name="Miyauchi S."/>
            <person name="Viragh M."/>
            <person name="Kuo A."/>
            <person name="Thoen E."/>
            <person name="Andreopoulos B."/>
            <person name="Lu D."/>
            <person name="Skrede I."/>
            <person name="Drula E."/>
            <person name="Henrissat B."/>
            <person name="Morin E."/>
            <person name="Kohler A."/>
            <person name="Barry K."/>
            <person name="LaButti K."/>
            <person name="Morin E."/>
            <person name="Salamov A."/>
            <person name="Lipzen A."/>
            <person name="Mereny Z."/>
            <person name="Hegedus B."/>
            <person name="Baldrian P."/>
            <person name="Stursova M."/>
            <person name="Weitz H."/>
            <person name="Taylor A."/>
            <person name="Grigoriev I.V."/>
            <person name="Nagy L.G."/>
            <person name="Martin F."/>
            <person name="Kauserud H."/>
        </authorList>
    </citation>
    <scope>NUCLEOTIDE SEQUENCE</scope>
    <source>
        <strain evidence="4">CBHHK182m</strain>
    </source>
</reference>
<name>A0AAD7MPL9_9AGAR</name>